<proteinExistence type="predicted"/>
<evidence type="ECO:0000256" key="1">
    <source>
        <dbReference type="SAM" id="Phobius"/>
    </source>
</evidence>
<evidence type="ECO:0000313" key="3">
    <source>
        <dbReference type="Proteomes" id="UP000297031"/>
    </source>
</evidence>
<dbReference type="EMBL" id="CP039393">
    <property type="protein sequence ID" value="QCD35162.1"/>
    <property type="molecule type" value="Genomic_DNA"/>
</dbReference>
<keyword evidence="1" id="KW-1133">Transmembrane helix</keyword>
<dbReference type="RefSeq" id="WP_123395881.1">
    <property type="nucleotide sequence ID" value="NZ_CANQMU010000004.1"/>
</dbReference>
<feature type="transmembrane region" description="Helical" evidence="1">
    <location>
        <begin position="42"/>
        <end position="61"/>
    </location>
</feature>
<feature type="transmembrane region" description="Helical" evidence="1">
    <location>
        <begin position="101"/>
        <end position="120"/>
    </location>
</feature>
<evidence type="ECO:0000313" key="2">
    <source>
        <dbReference type="EMBL" id="QCD35162.1"/>
    </source>
</evidence>
<keyword evidence="1" id="KW-0472">Membrane</keyword>
<sequence length="137" mass="15489">MKNILFPKGFRTIGWLLFIPATIMGILIYMNLCSLSGIAETVVNDAVIIGIALGAVFIVCSKEVNEDEMTRSIRLAALLNSLYIYVILLITSTLLINGIAFMEFAIINLVLLPMIYVLIFRLEMYRYNKICDDEEQD</sequence>
<dbReference type="Proteomes" id="UP000297031">
    <property type="component" value="Chromosome"/>
</dbReference>
<keyword evidence="1" id="KW-0812">Transmembrane</keyword>
<dbReference type="OrthoDB" id="894278at2"/>
<accession>A0A4P7VET0</accession>
<protein>
    <submittedName>
        <fullName evidence="2">Uncharacterized protein</fullName>
    </submittedName>
</protein>
<organism evidence="2 3">
    <name type="scientific">Muribaculum gordoncarteri</name>
    <dbReference type="NCBI Taxonomy" id="2530390"/>
    <lineage>
        <taxon>Bacteria</taxon>
        <taxon>Pseudomonadati</taxon>
        <taxon>Bacteroidota</taxon>
        <taxon>Bacteroidia</taxon>
        <taxon>Bacteroidales</taxon>
        <taxon>Muribaculaceae</taxon>
        <taxon>Muribaculum</taxon>
    </lineage>
</organism>
<dbReference type="AlphaFoldDB" id="A0A4P7VET0"/>
<name>A0A4P7VET0_9BACT</name>
<keyword evidence="3" id="KW-1185">Reference proteome</keyword>
<feature type="transmembrane region" description="Helical" evidence="1">
    <location>
        <begin position="12"/>
        <end position="30"/>
    </location>
</feature>
<reference evidence="2 3" key="1">
    <citation type="submission" date="2019-02" db="EMBL/GenBank/DDBJ databases">
        <title>Isolation and identification of novel species under the genus Muribaculum.</title>
        <authorList>
            <person name="Miyake S."/>
            <person name="Ding Y."/>
            <person name="Low A."/>
            <person name="Soh M."/>
            <person name="Seedorf H."/>
        </authorList>
    </citation>
    <scope>NUCLEOTIDE SEQUENCE [LARGE SCALE GENOMIC DNA]</scope>
    <source>
        <strain evidence="2 3">TLL-A4</strain>
    </source>
</reference>
<gene>
    <name evidence="2" type="ORF">E7746_04325</name>
</gene>
<feature type="transmembrane region" description="Helical" evidence="1">
    <location>
        <begin position="73"/>
        <end position="95"/>
    </location>
</feature>
<dbReference type="KEGG" id="mgod:E7746_04325"/>